<evidence type="ECO:0000313" key="2">
    <source>
        <dbReference type="Proteomes" id="UP000001194"/>
    </source>
</evidence>
<dbReference type="RefSeq" id="XP_001875611.1">
    <property type="nucleotide sequence ID" value="XM_001875576.1"/>
</dbReference>
<dbReference type="InParanoid" id="B0CWR1"/>
<dbReference type="EMBL" id="DS547093">
    <property type="protein sequence ID" value="EDR13113.1"/>
    <property type="molecule type" value="Genomic_DNA"/>
</dbReference>
<reference evidence="1 2" key="1">
    <citation type="journal article" date="2008" name="Nature">
        <title>The genome of Laccaria bicolor provides insights into mycorrhizal symbiosis.</title>
        <authorList>
            <person name="Martin F."/>
            <person name="Aerts A."/>
            <person name="Ahren D."/>
            <person name="Brun A."/>
            <person name="Danchin E.G.J."/>
            <person name="Duchaussoy F."/>
            <person name="Gibon J."/>
            <person name="Kohler A."/>
            <person name="Lindquist E."/>
            <person name="Pereda V."/>
            <person name="Salamov A."/>
            <person name="Shapiro H.J."/>
            <person name="Wuyts J."/>
            <person name="Blaudez D."/>
            <person name="Buee M."/>
            <person name="Brokstein P."/>
            <person name="Canbaeck B."/>
            <person name="Cohen D."/>
            <person name="Courty P.E."/>
            <person name="Coutinho P.M."/>
            <person name="Delaruelle C."/>
            <person name="Detter J.C."/>
            <person name="Deveau A."/>
            <person name="DiFazio S."/>
            <person name="Duplessis S."/>
            <person name="Fraissinet-Tachet L."/>
            <person name="Lucic E."/>
            <person name="Frey-Klett P."/>
            <person name="Fourrey C."/>
            <person name="Feussner I."/>
            <person name="Gay G."/>
            <person name="Grimwood J."/>
            <person name="Hoegger P.J."/>
            <person name="Jain P."/>
            <person name="Kilaru S."/>
            <person name="Labbe J."/>
            <person name="Lin Y.C."/>
            <person name="Legue V."/>
            <person name="Le Tacon F."/>
            <person name="Marmeisse R."/>
            <person name="Melayah D."/>
            <person name="Montanini B."/>
            <person name="Muratet M."/>
            <person name="Nehls U."/>
            <person name="Niculita-Hirzel H."/>
            <person name="Oudot-Le Secq M.P."/>
            <person name="Peter M."/>
            <person name="Quesneville H."/>
            <person name="Rajashekar B."/>
            <person name="Reich M."/>
            <person name="Rouhier N."/>
            <person name="Schmutz J."/>
            <person name="Yin T."/>
            <person name="Chalot M."/>
            <person name="Henrissat B."/>
            <person name="Kuees U."/>
            <person name="Lucas S."/>
            <person name="Van de Peer Y."/>
            <person name="Podila G.K."/>
            <person name="Polle A."/>
            <person name="Pukkila P.J."/>
            <person name="Richardson P.M."/>
            <person name="Rouze P."/>
            <person name="Sanders I.R."/>
            <person name="Stajich J.E."/>
            <person name="Tunlid A."/>
            <person name="Tuskan G."/>
            <person name="Grigoriev I.V."/>
        </authorList>
    </citation>
    <scope>NUCLEOTIDE SEQUENCE [LARGE SCALE GENOMIC DNA]</scope>
    <source>
        <strain evidence="2">S238N-H82 / ATCC MYA-4686</strain>
    </source>
</reference>
<evidence type="ECO:0000313" key="1">
    <source>
        <dbReference type="EMBL" id="EDR13113.1"/>
    </source>
</evidence>
<gene>
    <name evidence="1" type="ORF">LACBIDRAFT_308596</name>
</gene>
<organism evidence="2">
    <name type="scientific">Laccaria bicolor (strain S238N-H82 / ATCC MYA-4686)</name>
    <name type="common">Bicoloured deceiver</name>
    <name type="synonym">Laccaria laccata var. bicolor</name>
    <dbReference type="NCBI Taxonomy" id="486041"/>
    <lineage>
        <taxon>Eukaryota</taxon>
        <taxon>Fungi</taxon>
        <taxon>Dikarya</taxon>
        <taxon>Basidiomycota</taxon>
        <taxon>Agaricomycotina</taxon>
        <taxon>Agaricomycetes</taxon>
        <taxon>Agaricomycetidae</taxon>
        <taxon>Agaricales</taxon>
        <taxon>Agaricineae</taxon>
        <taxon>Hydnangiaceae</taxon>
        <taxon>Laccaria</taxon>
    </lineage>
</organism>
<dbReference type="AlphaFoldDB" id="B0CWR1"/>
<sequence>MQDNNLSLAASIFQESGAPAEWGTPLSVKIILAQKGIATLQLPLAAVAHDTTIIVYPIAYPLSPPSFTSASSSTPS</sequence>
<proteinExistence type="predicted"/>
<keyword evidence="2" id="KW-1185">Reference proteome</keyword>
<protein>
    <submittedName>
        <fullName evidence="1">Predicted protein</fullName>
    </submittedName>
</protein>
<dbReference type="Proteomes" id="UP000001194">
    <property type="component" value="Unassembled WGS sequence"/>
</dbReference>
<name>B0CWR1_LACBS</name>
<accession>B0CWR1</accession>
<dbReference type="HOGENOM" id="CLU_2654901_0_0_1"/>
<dbReference type="KEGG" id="lbc:LACBIDRAFT_308596"/>
<dbReference type="GeneID" id="6071193"/>